<protein>
    <recommendedName>
        <fullName evidence="1">Ig-like domain-containing protein</fullName>
    </recommendedName>
</protein>
<dbReference type="InterPro" id="IPR036179">
    <property type="entry name" value="Ig-like_dom_sf"/>
</dbReference>
<dbReference type="EMBL" id="MRZV01002316">
    <property type="protein sequence ID" value="PIK34020.1"/>
    <property type="molecule type" value="Genomic_DNA"/>
</dbReference>
<evidence type="ECO:0000313" key="3">
    <source>
        <dbReference type="Proteomes" id="UP000230750"/>
    </source>
</evidence>
<evidence type="ECO:0000313" key="2">
    <source>
        <dbReference type="EMBL" id="PIK34020.1"/>
    </source>
</evidence>
<reference evidence="2 3" key="1">
    <citation type="journal article" date="2017" name="PLoS Biol.">
        <title>The sea cucumber genome provides insights into morphological evolution and visceral regeneration.</title>
        <authorList>
            <person name="Zhang X."/>
            <person name="Sun L."/>
            <person name="Yuan J."/>
            <person name="Sun Y."/>
            <person name="Gao Y."/>
            <person name="Zhang L."/>
            <person name="Li S."/>
            <person name="Dai H."/>
            <person name="Hamel J.F."/>
            <person name="Liu C."/>
            <person name="Yu Y."/>
            <person name="Liu S."/>
            <person name="Lin W."/>
            <person name="Guo K."/>
            <person name="Jin S."/>
            <person name="Xu P."/>
            <person name="Storey K.B."/>
            <person name="Huan P."/>
            <person name="Zhang T."/>
            <person name="Zhou Y."/>
            <person name="Zhang J."/>
            <person name="Lin C."/>
            <person name="Li X."/>
            <person name="Xing L."/>
            <person name="Huo D."/>
            <person name="Sun M."/>
            <person name="Wang L."/>
            <person name="Mercier A."/>
            <person name="Li F."/>
            <person name="Yang H."/>
            <person name="Xiang J."/>
        </authorList>
    </citation>
    <scope>NUCLEOTIDE SEQUENCE [LARGE SCALE GENOMIC DNA]</scope>
    <source>
        <strain evidence="2">Shaxun</strain>
        <tissue evidence="2">Muscle</tissue>
    </source>
</reference>
<keyword evidence="3" id="KW-1185">Reference proteome</keyword>
<comment type="caution">
    <text evidence="2">The sequence shown here is derived from an EMBL/GenBank/DDBJ whole genome shotgun (WGS) entry which is preliminary data.</text>
</comment>
<name>A0A2G8JE47_STIJA</name>
<dbReference type="AlphaFoldDB" id="A0A2G8JE47"/>
<proteinExistence type="predicted"/>
<evidence type="ECO:0000259" key="1">
    <source>
        <dbReference type="PROSITE" id="PS50835"/>
    </source>
</evidence>
<dbReference type="InterPro" id="IPR007110">
    <property type="entry name" value="Ig-like_dom"/>
</dbReference>
<feature type="domain" description="Ig-like" evidence="1">
    <location>
        <begin position="50"/>
        <end position="157"/>
    </location>
</feature>
<sequence>MFIQTTEPGGKTIKMADRYDDHGPLVLTSMCPENNTYTRTSIKLLRYKIPDDSSASFVEQCQSKYNCIIAADDGNATLSCVVNNTRPAAEILWKVGNQHVSITETSASSSCIFDVCNSSVTIRVKVTSYFGQIEFPQCLMCLVTLPGSGFSDVSSVTLQLNGKKILLSDNN</sequence>
<dbReference type="Proteomes" id="UP000230750">
    <property type="component" value="Unassembled WGS sequence"/>
</dbReference>
<dbReference type="PROSITE" id="PS50835">
    <property type="entry name" value="IG_LIKE"/>
    <property type="match status" value="1"/>
</dbReference>
<gene>
    <name evidence="2" type="ORF">BSL78_29164</name>
</gene>
<accession>A0A2G8JE47</accession>
<dbReference type="SUPFAM" id="SSF48726">
    <property type="entry name" value="Immunoglobulin"/>
    <property type="match status" value="1"/>
</dbReference>
<organism evidence="2 3">
    <name type="scientific">Stichopus japonicus</name>
    <name type="common">Sea cucumber</name>
    <dbReference type="NCBI Taxonomy" id="307972"/>
    <lineage>
        <taxon>Eukaryota</taxon>
        <taxon>Metazoa</taxon>
        <taxon>Echinodermata</taxon>
        <taxon>Eleutherozoa</taxon>
        <taxon>Echinozoa</taxon>
        <taxon>Holothuroidea</taxon>
        <taxon>Aspidochirotacea</taxon>
        <taxon>Aspidochirotida</taxon>
        <taxon>Stichopodidae</taxon>
        <taxon>Apostichopus</taxon>
    </lineage>
</organism>